<feature type="region of interest" description="Disordered" evidence="1">
    <location>
        <begin position="350"/>
        <end position="392"/>
    </location>
</feature>
<feature type="compositionally biased region" description="Polar residues" evidence="1">
    <location>
        <begin position="363"/>
        <end position="373"/>
    </location>
</feature>
<dbReference type="Ensembl" id="ENSCCRT00020078390.1">
    <property type="protein sequence ID" value="ENSCCRP00020071359.1"/>
    <property type="gene ID" value="ENSCCRG00020033389.1"/>
</dbReference>
<name>A0A8C2HXQ7_CYPCA</name>
<dbReference type="AlphaFoldDB" id="A0A8C2HXQ7"/>
<evidence type="ECO:0000313" key="3">
    <source>
        <dbReference type="Proteomes" id="UP000694701"/>
    </source>
</evidence>
<dbReference type="Proteomes" id="UP000694701">
    <property type="component" value="Unplaced"/>
</dbReference>
<feature type="region of interest" description="Disordered" evidence="1">
    <location>
        <begin position="188"/>
        <end position="240"/>
    </location>
</feature>
<feature type="compositionally biased region" description="Basic residues" evidence="1">
    <location>
        <begin position="9"/>
        <end position="22"/>
    </location>
</feature>
<feature type="compositionally biased region" description="Basic and acidic residues" evidence="1">
    <location>
        <begin position="31"/>
        <end position="43"/>
    </location>
</feature>
<accession>A0A8C2HXQ7</accession>
<feature type="region of interest" description="Disordered" evidence="1">
    <location>
        <begin position="1"/>
        <end position="43"/>
    </location>
</feature>
<sequence>MKLKDKFHSPKIKRTPSNKKSKPPPEQPVKSPEKTETKSLSRLEEHEKEVVSALRYFKTIIDKMAVDKKVLEMLPGSASKVLEAIMGLGQLDGKILSSSRVSSCLSRLYQSLANLIRWSDQVMLEGVNLEDKETVATVTTVIKAVLDGVKELVKVAVEKQEHPSPTTPVKTLLPASKPPVIELKETVLNDTPTPAEATESPNKVPDEEVAPPKPPLPGLKVPEHCPPALPPKKRQSAPSPTRIAVVAPMSRATSGSSLPIGICRQEYEAEALQRRFSGGSHSYGGESPRLSPCGSISILSKSDEQLSSLEQDSGQCSRNTSCETLENYDPDYDFLHQDLSSIDQIPPAHTGGCLSPLPESHNESCSSPVQLQSIPPALPKKERRPPPPQVERLYSQYDNVPDEDMQTPSFPLFASMPPSNPGVFMGNFGPAENAQTPQSPPPLPEKKSRHILKYMQFMEDYSEPLPSVFYQTPQSESIYEQRNRKRFKEVYGLSDSFSSSDETLPPPALPPKQRQLVRARSLPSVLRPHTLALYCTSALILVLLTHLPHFI</sequence>
<evidence type="ECO:0000313" key="2">
    <source>
        <dbReference type="Ensembl" id="ENSCCRP00020071359.1"/>
    </source>
</evidence>
<protein>
    <submittedName>
        <fullName evidence="2">Rap guanine nucleotide exchange factor (GEF) 1a</fullName>
    </submittedName>
</protein>
<organism evidence="2 3">
    <name type="scientific">Cyprinus carpio</name>
    <name type="common">Common carp</name>
    <dbReference type="NCBI Taxonomy" id="7962"/>
    <lineage>
        <taxon>Eukaryota</taxon>
        <taxon>Metazoa</taxon>
        <taxon>Chordata</taxon>
        <taxon>Craniata</taxon>
        <taxon>Vertebrata</taxon>
        <taxon>Euteleostomi</taxon>
        <taxon>Actinopterygii</taxon>
        <taxon>Neopterygii</taxon>
        <taxon>Teleostei</taxon>
        <taxon>Ostariophysi</taxon>
        <taxon>Cypriniformes</taxon>
        <taxon>Cyprinidae</taxon>
        <taxon>Cyprininae</taxon>
        <taxon>Cyprinus</taxon>
    </lineage>
</organism>
<evidence type="ECO:0000256" key="1">
    <source>
        <dbReference type="SAM" id="MobiDB-lite"/>
    </source>
</evidence>
<proteinExistence type="predicted"/>
<reference evidence="2" key="1">
    <citation type="submission" date="2025-08" db="UniProtKB">
        <authorList>
            <consortium name="Ensembl"/>
        </authorList>
    </citation>
    <scope>IDENTIFICATION</scope>
</reference>